<evidence type="ECO:0000313" key="4">
    <source>
        <dbReference type="EMBL" id="KAE9262529.1"/>
    </source>
</evidence>
<feature type="chain" id="PRO_5036163905" description="Secreted protein" evidence="1">
    <location>
        <begin position="19"/>
        <end position="80"/>
    </location>
</feature>
<protein>
    <recommendedName>
        <fullName evidence="8">Secreted protein</fullName>
    </recommendedName>
</protein>
<dbReference type="EMBL" id="QXFV01009638">
    <property type="protein sequence ID" value="KAE8954774.1"/>
    <property type="molecule type" value="Genomic_DNA"/>
</dbReference>
<name>A0A6A3G8C0_9STRA</name>
<evidence type="ECO:0000313" key="5">
    <source>
        <dbReference type="Proteomes" id="UP000429607"/>
    </source>
</evidence>
<dbReference type="Proteomes" id="UP000429607">
    <property type="component" value="Unassembled WGS sequence"/>
</dbReference>
<evidence type="ECO:0000313" key="2">
    <source>
        <dbReference type="EMBL" id="KAE8954552.1"/>
    </source>
</evidence>
<organism evidence="3 5">
    <name type="scientific">Phytophthora rubi</name>
    <dbReference type="NCBI Taxonomy" id="129364"/>
    <lineage>
        <taxon>Eukaryota</taxon>
        <taxon>Sar</taxon>
        <taxon>Stramenopiles</taxon>
        <taxon>Oomycota</taxon>
        <taxon>Peronosporomycetes</taxon>
        <taxon>Peronosporales</taxon>
        <taxon>Peronosporaceae</taxon>
        <taxon>Phytophthora</taxon>
    </lineage>
</organism>
<dbReference type="Proteomes" id="UP000435112">
    <property type="component" value="Unassembled WGS sequence"/>
</dbReference>
<evidence type="ECO:0008006" key="8">
    <source>
        <dbReference type="Google" id="ProtNLM"/>
    </source>
</evidence>
<evidence type="ECO:0000313" key="7">
    <source>
        <dbReference type="Proteomes" id="UP000435112"/>
    </source>
</evidence>
<keyword evidence="1" id="KW-0732">Signal</keyword>
<dbReference type="AlphaFoldDB" id="A0A6A3G8C0"/>
<proteinExistence type="predicted"/>
<reference evidence="5 7" key="1">
    <citation type="submission" date="2018-09" db="EMBL/GenBank/DDBJ databases">
        <title>Genomic investigation of the strawberry pathogen Phytophthora fragariae indicates pathogenicity is determined by transcriptional variation in three key races.</title>
        <authorList>
            <person name="Adams T.M."/>
            <person name="Armitage A.D."/>
            <person name="Sobczyk M.K."/>
            <person name="Bates H.J."/>
            <person name="Dunwell J.M."/>
            <person name="Nellist C.F."/>
            <person name="Harrison R.J."/>
        </authorList>
    </citation>
    <scope>NUCLEOTIDE SEQUENCE [LARGE SCALE GENOMIC DNA]</scope>
    <source>
        <strain evidence="3 5">SCRP249</strain>
        <strain evidence="2 7">SCRP324</strain>
        <strain evidence="4 6">SCRP333</strain>
    </source>
</reference>
<evidence type="ECO:0000256" key="1">
    <source>
        <dbReference type="SAM" id="SignalP"/>
    </source>
</evidence>
<feature type="signal peptide" evidence="1">
    <location>
        <begin position="1"/>
        <end position="18"/>
    </location>
</feature>
<accession>A0A6A3G8C0</accession>
<dbReference type="EMBL" id="QXFU01009687">
    <property type="protein sequence ID" value="KAE8954552.1"/>
    <property type="molecule type" value="Genomic_DNA"/>
</dbReference>
<sequence length="80" mass="8891">MRGRQLGTFVGCSKALLACSIVRWSMQMQPAAKNLGPAQPISVNAHRKPVDLHVVRTQARYTCGALGGNTHFQERHHPDW</sequence>
<dbReference type="Proteomes" id="UP000434957">
    <property type="component" value="Unassembled WGS sequence"/>
</dbReference>
<gene>
    <name evidence="3" type="ORF">PR001_g32357</name>
    <name evidence="2" type="ORF">PR002_g32054</name>
    <name evidence="4" type="ORF">PR003_g33508</name>
</gene>
<keyword evidence="6" id="KW-1185">Reference proteome</keyword>
<evidence type="ECO:0000313" key="3">
    <source>
        <dbReference type="EMBL" id="KAE8954774.1"/>
    </source>
</evidence>
<evidence type="ECO:0000313" key="6">
    <source>
        <dbReference type="Proteomes" id="UP000434957"/>
    </source>
</evidence>
<dbReference type="EMBL" id="QXFT01009560">
    <property type="protein sequence ID" value="KAE9262529.1"/>
    <property type="molecule type" value="Genomic_DNA"/>
</dbReference>
<comment type="caution">
    <text evidence="3">The sequence shown here is derived from an EMBL/GenBank/DDBJ whole genome shotgun (WGS) entry which is preliminary data.</text>
</comment>